<reference evidence="3 4" key="1">
    <citation type="journal article" date="2010" name="Stand. Genomic Sci.">
        <title>Complete genome sequence of Aminobacterium colombiense type strain (ALA-1).</title>
        <authorList>
            <person name="Chertkov O."/>
            <person name="Sikorski J."/>
            <person name="Brambilla E."/>
            <person name="Lapidus A."/>
            <person name="Copeland A."/>
            <person name="Glavina Del Rio T."/>
            <person name="Nolan M."/>
            <person name="Lucas S."/>
            <person name="Tice H."/>
            <person name="Cheng J.F."/>
            <person name="Han C."/>
            <person name="Detter J.C."/>
            <person name="Bruce D."/>
            <person name="Tapia R."/>
            <person name="Goodwin L."/>
            <person name="Pitluck S."/>
            <person name="Liolios K."/>
            <person name="Ivanova N."/>
            <person name="Mavromatis K."/>
            <person name="Ovchinnikova G."/>
            <person name="Pati A."/>
            <person name="Chen A."/>
            <person name="Palaniappan K."/>
            <person name="Land M."/>
            <person name="Hauser L."/>
            <person name="Chang Y.J."/>
            <person name="Jeffries C.D."/>
            <person name="Spring S."/>
            <person name="Rohde M."/>
            <person name="Goker M."/>
            <person name="Bristow J."/>
            <person name="Eisen J.A."/>
            <person name="Markowitz V."/>
            <person name="Hugenholtz P."/>
            <person name="Kyrpides N.C."/>
            <person name="Klenk H.P."/>
        </authorList>
    </citation>
    <scope>NUCLEOTIDE SEQUENCE [LARGE SCALE GENOMIC DNA]</scope>
    <source>
        <strain evidence="4">DSM 12261 / ALA-1</strain>
    </source>
</reference>
<dbReference type="AlphaFoldDB" id="D5EFL4"/>
<dbReference type="KEGG" id="aco:Amico_1225"/>
<evidence type="ECO:0000259" key="2">
    <source>
        <dbReference type="Pfam" id="PF21113"/>
    </source>
</evidence>
<dbReference type="PANTHER" id="PTHR33171:SF17">
    <property type="entry name" value="LARA-LIKE N-TERMINAL DOMAIN-CONTAINING PROTEIN"/>
    <property type="match status" value="1"/>
</dbReference>
<dbReference type="Pfam" id="PF09861">
    <property type="entry name" value="Lar_N"/>
    <property type="match status" value="1"/>
</dbReference>
<accession>D5EFL4</accession>
<dbReference type="InterPro" id="IPR048520">
    <property type="entry name" value="LarA_C"/>
</dbReference>
<feature type="domain" description="Lactate racemase C-terminal" evidence="2">
    <location>
        <begin position="283"/>
        <end position="421"/>
    </location>
</feature>
<evidence type="ECO:0000313" key="3">
    <source>
        <dbReference type="EMBL" id="ADE57346.1"/>
    </source>
</evidence>
<protein>
    <submittedName>
        <fullName evidence="3">Uncharacterized protein</fullName>
    </submittedName>
</protein>
<dbReference type="STRING" id="572547.Amico_1225"/>
<feature type="domain" description="LarA-like N-terminal" evidence="1">
    <location>
        <begin position="8"/>
        <end position="204"/>
    </location>
</feature>
<proteinExistence type="predicted"/>
<dbReference type="OrthoDB" id="9770545at2"/>
<dbReference type="Proteomes" id="UP000002366">
    <property type="component" value="Chromosome"/>
</dbReference>
<dbReference type="NCBIfam" id="NF033504">
    <property type="entry name" value="Ni_dep_LarA"/>
    <property type="match status" value="1"/>
</dbReference>
<dbReference type="PANTHER" id="PTHR33171">
    <property type="entry name" value="LAR_N DOMAIN-CONTAINING PROTEIN"/>
    <property type="match status" value="1"/>
</dbReference>
<dbReference type="Pfam" id="PF21113">
    <property type="entry name" value="LarA_C"/>
    <property type="match status" value="1"/>
</dbReference>
<keyword evidence="4" id="KW-1185">Reference proteome</keyword>
<organism evidence="3 4">
    <name type="scientific">Aminobacterium colombiense (strain DSM 12261 / ALA-1)</name>
    <dbReference type="NCBI Taxonomy" id="572547"/>
    <lineage>
        <taxon>Bacteria</taxon>
        <taxon>Thermotogati</taxon>
        <taxon>Synergistota</taxon>
        <taxon>Synergistia</taxon>
        <taxon>Synergistales</taxon>
        <taxon>Aminobacteriaceae</taxon>
        <taxon>Aminobacterium</taxon>
    </lineage>
</organism>
<sequence length="429" mass="47471">MYSSTIKYGKGDVAFSIPRKNLLGVIDSEPLESIGTEEEVTRHALENPIGSPRLGELVKPGETVCIVVSDVTRAWQRMWVYLPFIVEELNRAGVRDEDILFLSSTGTHREQTAEEHALLLGPELSKRFSVTDHRCLAHEDMVHVGTTSYGTAVHLNKKALECDHIVVTGAIVYHFMAGWGGGRKGILPGISSYETIMANHALALDPVPGNGRNMNSRSGNFENNLMHLDMMEATAMVHPTFMLNAIPGNDGKIAFAVAGDWQEAFYEGARIVDKKDGVTIPELADLVVATAGGYPKDINFYQTSKTIFNAMEAAPHGGSMIVLSACNEGYGNDEVQFMLQEFPNTVEREKEVRREFTIAKYVGYTIGYVAENWDFYMVTEMPPSKFEGTGITVVKTLDEALDMVYQKRGTNLKTWLMPHGANTLPKLKK</sequence>
<dbReference type="InterPro" id="IPR048068">
    <property type="entry name" value="LarA-like"/>
</dbReference>
<dbReference type="InterPro" id="IPR018657">
    <property type="entry name" value="LarA-like_N"/>
</dbReference>
<dbReference type="InterPro" id="IPR047926">
    <property type="entry name" value="Ni_dep_LarA"/>
</dbReference>
<gene>
    <name evidence="3" type="ordered locus">Amico_1225</name>
</gene>
<evidence type="ECO:0000313" key="4">
    <source>
        <dbReference type="Proteomes" id="UP000002366"/>
    </source>
</evidence>
<dbReference type="Gene3D" id="3.40.50.11440">
    <property type="match status" value="1"/>
</dbReference>
<evidence type="ECO:0000259" key="1">
    <source>
        <dbReference type="Pfam" id="PF09861"/>
    </source>
</evidence>
<name>D5EFL4_AMICL</name>
<dbReference type="GO" id="GO:0050043">
    <property type="term" value="F:lactate racemase activity"/>
    <property type="evidence" value="ECO:0007669"/>
    <property type="project" value="InterPro"/>
</dbReference>
<dbReference type="eggNOG" id="COG3875">
    <property type="taxonomic scope" value="Bacteria"/>
</dbReference>
<dbReference type="RefSeq" id="WP_013048609.1">
    <property type="nucleotide sequence ID" value="NC_014011.1"/>
</dbReference>
<dbReference type="InterPro" id="IPR043166">
    <property type="entry name" value="LarA-like_C"/>
</dbReference>
<dbReference type="Gene3D" id="3.90.226.30">
    <property type="match status" value="1"/>
</dbReference>
<dbReference type="HOGENOM" id="CLU_050189_0_0_0"/>
<dbReference type="EMBL" id="CP001997">
    <property type="protein sequence ID" value="ADE57346.1"/>
    <property type="molecule type" value="Genomic_DNA"/>
</dbReference>